<feature type="domain" description="OmpR/PhoB-type" evidence="7">
    <location>
        <begin position="122"/>
        <end position="219"/>
    </location>
</feature>
<dbReference type="Gene3D" id="1.10.10.10">
    <property type="entry name" value="Winged helix-like DNA-binding domain superfamily/Winged helix DNA-binding domain"/>
    <property type="match status" value="1"/>
</dbReference>
<evidence type="ECO:0000313" key="8">
    <source>
        <dbReference type="EMBL" id="TQM90806.1"/>
    </source>
</evidence>
<keyword evidence="5" id="KW-0804">Transcription</keyword>
<dbReference type="EMBL" id="VFPU01000003">
    <property type="protein sequence ID" value="TQM90806.1"/>
    <property type="molecule type" value="Genomic_DNA"/>
</dbReference>
<dbReference type="PANTHER" id="PTHR48111">
    <property type="entry name" value="REGULATOR OF RPOS"/>
    <property type="match status" value="1"/>
</dbReference>
<sequence length="231" mass="25113">MTALLSALHPDDRTERAVRSALQRAGVVVRPLSPDAPDLPPPGTRLVVVVAGTGVAERHELCARVHAGADVPVVLLAASPHERDELLAFAAGCDDYIRTPCSDLVVAVRLQARLRRAPAPAEEGARLGSVFLDRAARRVAVGDREVPLTRTEFELLQVLLENPRHVLTRQHLLERVWQGCARDDHVLEVHLSRLRAKVLRAGGPFLGQPVPGVGYRAVRADPETTTPRPSD</sequence>
<evidence type="ECO:0000256" key="3">
    <source>
        <dbReference type="ARBA" id="ARBA00023015"/>
    </source>
</evidence>
<gene>
    <name evidence="8" type="ORF">FB476_3190</name>
</gene>
<dbReference type="GO" id="GO:0000156">
    <property type="term" value="F:phosphorelay response regulator activity"/>
    <property type="evidence" value="ECO:0007669"/>
    <property type="project" value="TreeGrafter"/>
</dbReference>
<feature type="DNA-binding region" description="OmpR/PhoB-type" evidence="6">
    <location>
        <begin position="122"/>
        <end position="219"/>
    </location>
</feature>
<organism evidence="8 9">
    <name type="scientific">Ornithinimicrobium humiphilum</name>
    <dbReference type="NCBI Taxonomy" id="125288"/>
    <lineage>
        <taxon>Bacteria</taxon>
        <taxon>Bacillati</taxon>
        <taxon>Actinomycetota</taxon>
        <taxon>Actinomycetes</taxon>
        <taxon>Micrococcales</taxon>
        <taxon>Ornithinimicrobiaceae</taxon>
        <taxon>Ornithinimicrobium</taxon>
    </lineage>
</organism>
<dbReference type="CDD" id="cd00383">
    <property type="entry name" value="trans_reg_C"/>
    <property type="match status" value="1"/>
</dbReference>
<dbReference type="AlphaFoldDB" id="A0A543K6V1"/>
<dbReference type="GO" id="GO:0000976">
    <property type="term" value="F:transcription cis-regulatory region binding"/>
    <property type="evidence" value="ECO:0007669"/>
    <property type="project" value="TreeGrafter"/>
</dbReference>
<evidence type="ECO:0000256" key="1">
    <source>
        <dbReference type="ARBA" id="ARBA00022553"/>
    </source>
</evidence>
<dbReference type="SMART" id="SM00862">
    <property type="entry name" value="Trans_reg_C"/>
    <property type="match status" value="1"/>
</dbReference>
<dbReference type="SUPFAM" id="SSF46894">
    <property type="entry name" value="C-terminal effector domain of the bipartite response regulators"/>
    <property type="match status" value="1"/>
</dbReference>
<dbReference type="Proteomes" id="UP000315133">
    <property type="component" value="Unassembled WGS sequence"/>
</dbReference>
<dbReference type="InterPro" id="IPR001867">
    <property type="entry name" value="OmpR/PhoB-type_DNA-bd"/>
</dbReference>
<dbReference type="GO" id="GO:0006355">
    <property type="term" value="P:regulation of DNA-templated transcription"/>
    <property type="evidence" value="ECO:0007669"/>
    <property type="project" value="InterPro"/>
</dbReference>
<dbReference type="InterPro" id="IPR016032">
    <property type="entry name" value="Sig_transdc_resp-reg_C-effctor"/>
</dbReference>
<proteinExistence type="predicted"/>
<evidence type="ECO:0000256" key="5">
    <source>
        <dbReference type="ARBA" id="ARBA00023163"/>
    </source>
</evidence>
<dbReference type="InterPro" id="IPR039420">
    <property type="entry name" value="WalR-like"/>
</dbReference>
<evidence type="ECO:0000256" key="6">
    <source>
        <dbReference type="PROSITE-ProRule" id="PRU01091"/>
    </source>
</evidence>
<dbReference type="RefSeq" id="WP_170233692.1">
    <property type="nucleotide sequence ID" value="NZ_BAAAIL010000005.1"/>
</dbReference>
<keyword evidence="4 6" id="KW-0238">DNA-binding</keyword>
<protein>
    <submittedName>
        <fullName evidence="8">DNA-binding response OmpR family regulator</fullName>
    </submittedName>
</protein>
<name>A0A543K6V1_9MICO</name>
<dbReference type="InterPro" id="IPR036388">
    <property type="entry name" value="WH-like_DNA-bd_sf"/>
</dbReference>
<dbReference type="Gene3D" id="3.40.50.2300">
    <property type="match status" value="1"/>
</dbReference>
<comment type="caution">
    <text evidence="8">The sequence shown here is derived from an EMBL/GenBank/DDBJ whole genome shotgun (WGS) entry which is preliminary data.</text>
</comment>
<dbReference type="GO" id="GO:0005829">
    <property type="term" value="C:cytosol"/>
    <property type="evidence" value="ECO:0007669"/>
    <property type="project" value="TreeGrafter"/>
</dbReference>
<dbReference type="PANTHER" id="PTHR48111:SF1">
    <property type="entry name" value="TWO-COMPONENT RESPONSE REGULATOR ORR33"/>
    <property type="match status" value="1"/>
</dbReference>
<dbReference type="InterPro" id="IPR011006">
    <property type="entry name" value="CheY-like_superfamily"/>
</dbReference>
<keyword evidence="1" id="KW-0597">Phosphoprotein</keyword>
<dbReference type="PROSITE" id="PS51755">
    <property type="entry name" value="OMPR_PHOB"/>
    <property type="match status" value="1"/>
</dbReference>
<dbReference type="GO" id="GO:0032993">
    <property type="term" value="C:protein-DNA complex"/>
    <property type="evidence" value="ECO:0007669"/>
    <property type="project" value="TreeGrafter"/>
</dbReference>
<reference evidence="8 9" key="1">
    <citation type="submission" date="2019-06" db="EMBL/GenBank/DDBJ databases">
        <title>Sequencing the genomes of 1000 actinobacteria strains.</title>
        <authorList>
            <person name="Klenk H.-P."/>
        </authorList>
    </citation>
    <scope>NUCLEOTIDE SEQUENCE [LARGE SCALE GENOMIC DNA]</scope>
    <source>
        <strain evidence="8 9">DSM 12362</strain>
    </source>
</reference>
<evidence type="ECO:0000259" key="7">
    <source>
        <dbReference type="PROSITE" id="PS51755"/>
    </source>
</evidence>
<keyword evidence="2" id="KW-0902">Two-component regulatory system</keyword>
<keyword evidence="9" id="KW-1185">Reference proteome</keyword>
<dbReference type="Pfam" id="PF00486">
    <property type="entry name" value="Trans_reg_C"/>
    <property type="match status" value="1"/>
</dbReference>
<evidence type="ECO:0000256" key="2">
    <source>
        <dbReference type="ARBA" id="ARBA00023012"/>
    </source>
</evidence>
<evidence type="ECO:0000256" key="4">
    <source>
        <dbReference type="ARBA" id="ARBA00023125"/>
    </source>
</evidence>
<accession>A0A543K6V1</accession>
<dbReference type="SUPFAM" id="SSF52172">
    <property type="entry name" value="CheY-like"/>
    <property type="match status" value="1"/>
</dbReference>
<evidence type="ECO:0000313" key="9">
    <source>
        <dbReference type="Proteomes" id="UP000315133"/>
    </source>
</evidence>
<keyword evidence="3" id="KW-0805">Transcription regulation</keyword>